<evidence type="ECO:0000259" key="10">
    <source>
        <dbReference type="PROSITE" id="PS50948"/>
    </source>
</evidence>
<dbReference type="SUPFAM" id="SSF51110">
    <property type="entry name" value="alpha-D-mannose-specific plant lectins"/>
    <property type="match status" value="1"/>
</dbReference>
<sequence length="466" mass="52873">MLDGEYLISTNGKFQLGFFSIPNSNNRYLGVRTTDPHKTVIWIANAEHPIINGTGMLYLSQDGALTIGNNIGLIIWSTGSLVSRGEPQACLLDSGFLVLNDTKTGKFLWQSIYQLFDTLLPHVPLGYMKLLDTMLEIQLSSWNITEIDPSPGQYVRKLDPTRRYELVTYKGSEVFYRTGPWDGYRWNGFPKMTQDLVKFMVTPGENGAYFWYEPRDPTVLWRQVLKSNGTTYRSYLNGSDWMEYWKAPDDSTPSYAICGPYGIYLDGDCECVVEAQFHPKNGKSWNNRIFSDGCERNAPLNNGTSHKFVAVGNVKLPDTINAFSAETTSKSECESWCQKNSSCMAYAYIGWQGCLAWLGDIIDMQQYLDGGDTLYIRVAGKRGEKPIKVLTTVAVSIGSFLFLIIVILAIRYIIIRWLQNRPIDMNETRLFEFYKFNTIRDATGNFNDENIIGRGQLGPVYKVMLC</sequence>
<dbReference type="GO" id="GO:0016020">
    <property type="term" value="C:membrane"/>
    <property type="evidence" value="ECO:0007669"/>
    <property type="project" value="UniProtKB-SubCell"/>
</dbReference>
<dbReference type="Pfam" id="PF00954">
    <property type="entry name" value="S_locus_glycop"/>
    <property type="match status" value="1"/>
</dbReference>
<dbReference type="EMBL" id="JAMRDG010000001">
    <property type="protein sequence ID" value="KAJ3705146.1"/>
    <property type="molecule type" value="Genomic_DNA"/>
</dbReference>
<feature type="transmembrane region" description="Helical" evidence="8">
    <location>
        <begin position="389"/>
        <end position="414"/>
    </location>
</feature>
<dbReference type="PROSITE" id="PS50927">
    <property type="entry name" value="BULB_LECTIN"/>
    <property type="match status" value="1"/>
</dbReference>
<keyword evidence="8" id="KW-0812">Transmembrane</keyword>
<evidence type="ECO:0000313" key="11">
    <source>
        <dbReference type="EMBL" id="KAJ3705146.1"/>
    </source>
</evidence>
<keyword evidence="3" id="KW-0732">Signal</keyword>
<dbReference type="Proteomes" id="UP001210211">
    <property type="component" value="Unassembled WGS sequence"/>
</dbReference>
<dbReference type="InterPro" id="IPR001480">
    <property type="entry name" value="Bulb-type_lectin_dom"/>
</dbReference>
<dbReference type="Pfam" id="PF08276">
    <property type="entry name" value="PAN_2"/>
    <property type="match status" value="1"/>
</dbReference>
<evidence type="ECO:0000256" key="8">
    <source>
        <dbReference type="SAM" id="Phobius"/>
    </source>
</evidence>
<name>A0AAD6EXS5_9POAL</name>
<dbReference type="GO" id="GO:0048544">
    <property type="term" value="P:recognition of pollen"/>
    <property type="evidence" value="ECO:0007669"/>
    <property type="project" value="InterPro"/>
</dbReference>
<keyword evidence="4" id="KW-1015">Disulfide bond</keyword>
<keyword evidence="8" id="KW-1133">Transmembrane helix</keyword>
<reference evidence="11 12" key="1">
    <citation type="journal article" date="2022" name="Cell">
        <title>Repeat-based holocentromeres influence genome architecture and karyotype evolution.</title>
        <authorList>
            <person name="Hofstatter P.G."/>
            <person name="Thangavel G."/>
            <person name="Lux T."/>
            <person name="Neumann P."/>
            <person name="Vondrak T."/>
            <person name="Novak P."/>
            <person name="Zhang M."/>
            <person name="Costa L."/>
            <person name="Castellani M."/>
            <person name="Scott A."/>
            <person name="Toegelov H."/>
            <person name="Fuchs J."/>
            <person name="Mata-Sucre Y."/>
            <person name="Dias Y."/>
            <person name="Vanzela A.L.L."/>
            <person name="Huettel B."/>
            <person name="Almeida C.C.S."/>
            <person name="Simkova H."/>
            <person name="Souza G."/>
            <person name="Pedrosa-Harand A."/>
            <person name="Macas J."/>
            <person name="Mayer K.F.X."/>
            <person name="Houben A."/>
            <person name="Marques A."/>
        </authorList>
    </citation>
    <scope>NUCLEOTIDE SEQUENCE [LARGE SCALE GENOMIC DNA]</scope>
    <source>
        <strain evidence="11">RhyTen1mFocal</strain>
    </source>
</reference>
<evidence type="ECO:0000256" key="3">
    <source>
        <dbReference type="ARBA" id="ARBA00022729"/>
    </source>
</evidence>
<dbReference type="EC" id="2.7.11.1" evidence="2"/>
<dbReference type="PANTHER" id="PTHR32444">
    <property type="entry name" value="BULB-TYPE LECTIN DOMAIN-CONTAINING PROTEIN"/>
    <property type="match status" value="1"/>
</dbReference>
<dbReference type="GO" id="GO:0051707">
    <property type="term" value="P:response to other organism"/>
    <property type="evidence" value="ECO:0007669"/>
    <property type="project" value="UniProtKB-ARBA"/>
</dbReference>
<dbReference type="GO" id="GO:0004674">
    <property type="term" value="F:protein serine/threonine kinase activity"/>
    <property type="evidence" value="ECO:0007669"/>
    <property type="project" value="UniProtKB-EC"/>
</dbReference>
<evidence type="ECO:0000256" key="6">
    <source>
        <dbReference type="ARBA" id="ARBA00047899"/>
    </source>
</evidence>
<comment type="catalytic activity">
    <reaction evidence="7">
        <text>L-seryl-[protein] + ATP = O-phospho-L-seryl-[protein] + ADP + H(+)</text>
        <dbReference type="Rhea" id="RHEA:17989"/>
        <dbReference type="Rhea" id="RHEA-COMP:9863"/>
        <dbReference type="Rhea" id="RHEA-COMP:11604"/>
        <dbReference type="ChEBI" id="CHEBI:15378"/>
        <dbReference type="ChEBI" id="CHEBI:29999"/>
        <dbReference type="ChEBI" id="CHEBI:30616"/>
        <dbReference type="ChEBI" id="CHEBI:83421"/>
        <dbReference type="ChEBI" id="CHEBI:456216"/>
        <dbReference type="EC" id="2.7.11.1"/>
    </reaction>
</comment>
<evidence type="ECO:0000256" key="5">
    <source>
        <dbReference type="ARBA" id="ARBA00023170"/>
    </source>
</evidence>
<evidence type="ECO:0000259" key="9">
    <source>
        <dbReference type="PROSITE" id="PS50927"/>
    </source>
</evidence>
<proteinExistence type="predicted"/>
<evidence type="ECO:0000256" key="7">
    <source>
        <dbReference type="ARBA" id="ARBA00048679"/>
    </source>
</evidence>
<feature type="domain" description="Apple" evidence="10">
    <location>
        <begin position="294"/>
        <end position="379"/>
    </location>
</feature>
<comment type="catalytic activity">
    <reaction evidence="6">
        <text>L-threonyl-[protein] + ATP = O-phospho-L-threonyl-[protein] + ADP + H(+)</text>
        <dbReference type="Rhea" id="RHEA:46608"/>
        <dbReference type="Rhea" id="RHEA-COMP:11060"/>
        <dbReference type="Rhea" id="RHEA-COMP:11605"/>
        <dbReference type="ChEBI" id="CHEBI:15378"/>
        <dbReference type="ChEBI" id="CHEBI:30013"/>
        <dbReference type="ChEBI" id="CHEBI:30616"/>
        <dbReference type="ChEBI" id="CHEBI:61977"/>
        <dbReference type="ChEBI" id="CHEBI:456216"/>
        <dbReference type="EC" id="2.7.11.1"/>
    </reaction>
</comment>
<dbReference type="InterPro" id="IPR000858">
    <property type="entry name" value="S_locus_glycoprot_dom"/>
</dbReference>
<organism evidence="11 12">
    <name type="scientific">Rhynchospora tenuis</name>
    <dbReference type="NCBI Taxonomy" id="198213"/>
    <lineage>
        <taxon>Eukaryota</taxon>
        <taxon>Viridiplantae</taxon>
        <taxon>Streptophyta</taxon>
        <taxon>Embryophyta</taxon>
        <taxon>Tracheophyta</taxon>
        <taxon>Spermatophyta</taxon>
        <taxon>Magnoliopsida</taxon>
        <taxon>Liliopsida</taxon>
        <taxon>Poales</taxon>
        <taxon>Cyperaceae</taxon>
        <taxon>Cyperoideae</taxon>
        <taxon>Rhynchosporeae</taxon>
        <taxon>Rhynchospora</taxon>
    </lineage>
</organism>
<dbReference type="PANTHER" id="PTHR32444:SF183">
    <property type="entry name" value="APPLE DOMAIN-CONTAINING PROTEIN"/>
    <property type="match status" value="1"/>
</dbReference>
<dbReference type="CDD" id="cd00028">
    <property type="entry name" value="B_lectin"/>
    <property type="match status" value="1"/>
</dbReference>
<protein>
    <recommendedName>
        <fullName evidence="2">non-specific serine/threonine protein kinase</fullName>
        <ecNumber evidence="2">2.7.11.1</ecNumber>
    </recommendedName>
</protein>
<dbReference type="InterPro" id="IPR036426">
    <property type="entry name" value="Bulb-type_lectin_dom_sf"/>
</dbReference>
<dbReference type="AlphaFoldDB" id="A0AAD6EXS5"/>
<dbReference type="PROSITE" id="PS50948">
    <property type="entry name" value="PAN"/>
    <property type="match status" value="1"/>
</dbReference>
<keyword evidence="8" id="KW-0472">Membrane</keyword>
<dbReference type="InterPro" id="IPR003609">
    <property type="entry name" value="Pan_app"/>
</dbReference>
<dbReference type="CDD" id="cd01098">
    <property type="entry name" value="PAN_AP_plant"/>
    <property type="match status" value="1"/>
</dbReference>
<dbReference type="Gene3D" id="3.30.200.20">
    <property type="entry name" value="Phosphorylase Kinase, domain 1"/>
    <property type="match status" value="1"/>
</dbReference>
<evidence type="ECO:0000256" key="2">
    <source>
        <dbReference type="ARBA" id="ARBA00012513"/>
    </source>
</evidence>
<accession>A0AAD6EXS5</accession>
<feature type="domain" description="Bulb-type lectin" evidence="9">
    <location>
        <begin position="1"/>
        <end position="112"/>
    </location>
</feature>
<evidence type="ECO:0000313" key="12">
    <source>
        <dbReference type="Proteomes" id="UP001210211"/>
    </source>
</evidence>
<comment type="caution">
    <text evidence="11">The sequence shown here is derived from an EMBL/GenBank/DDBJ whole genome shotgun (WGS) entry which is preliminary data.</text>
</comment>
<dbReference type="SMART" id="SM00473">
    <property type="entry name" value="PAN_AP"/>
    <property type="match status" value="1"/>
</dbReference>
<keyword evidence="12" id="KW-1185">Reference proteome</keyword>
<dbReference type="Gene3D" id="2.90.10.10">
    <property type="entry name" value="Bulb-type lectin domain"/>
    <property type="match status" value="1"/>
</dbReference>
<dbReference type="SMART" id="SM00108">
    <property type="entry name" value="B_lectin"/>
    <property type="match status" value="1"/>
</dbReference>
<keyword evidence="5" id="KW-0675">Receptor</keyword>
<evidence type="ECO:0000256" key="1">
    <source>
        <dbReference type="ARBA" id="ARBA00004479"/>
    </source>
</evidence>
<evidence type="ECO:0000256" key="4">
    <source>
        <dbReference type="ARBA" id="ARBA00023157"/>
    </source>
</evidence>
<gene>
    <name evidence="11" type="ORF">LUZ61_008851</name>
</gene>
<comment type="subcellular location">
    <subcellularLocation>
        <location evidence="1">Membrane</location>
        <topology evidence="1">Single-pass type I membrane protein</topology>
    </subcellularLocation>
</comment>
<dbReference type="Pfam" id="PF01453">
    <property type="entry name" value="B_lectin"/>
    <property type="match status" value="1"/>
</dbReference>